<dbReference type="PANTHER" id="PTHR42929">
    <property type="entry name" value="INNER MEMBRANE ABC TRANSPORTER PERMEASE PROTEIN YDCU-RELATED-RELATED"/>
    <property type="match status" value="1"/>
</dbReference>
<keyword evidence="6 8" id="KW-1133">Transmembrane helix</keyword>
<keyword evidence="7 8" id="KW-0472">Membrane</keyword>
<feature type="transmembrane region" description="Helical" evidence="8">
    <location>
        <begin position="137"/>
        <end position="163"/>
    </location>
</feature>
<protein>
    <submittedName>
        <fullName evidence="9">Binding-protein-dependent transport system inner membrane component family protein</fullName>
    </submittedName>
</protein>
<reference evidence="9 10" key="1">
    <citation type="submission" date="2018-12" db="EMBL/GenBank/DDBJ databases">
        <title>Persistence of Moraxella catarrhalis in Chronic Obstructive Pulmonary Disease and Regulation of the Hag/MID Adhesin.</title>
        <authorList>
            <person name="Murphy T."/>
            <person name="Zhao X."/>
            <person name="Vyas G."/>
            <person name="Aluvathingal J."/>
            <person name="Nadendla S."/>
            <person name="Tallon L."/>
            <person name="Tettelin H."/>
        </authorList>
    </citation>
    <scope>NUCLEOTIDE SEQUENCE [LARGE SCALE GENOMIC DNA]</scope>
    <source>
        <strain evidence="9 10">46P58B1</strain>
    </source>
</reference>
<accession>A0A3A9LAI7</accession>
<feature type="transmembrane region" description="Helical" evidence="8">
    <location>
        <begin position="37"/>
        <end position="63"/>
    </location>
</feature>
<dbReference type="Pfam" id="PF00528">
    <property type="entry name" value="BPD_transp_1"/>
    <property type="match status" value="1"/>
</dbReference>
<evidence type="ECO:0000256" key="2">
    <source>
        <dbReference type="ARBA" id="ARBA00007069"/>
    </source>
</evidence>
<evidence type="ECO:0000256" key="6">
    <source>
        <dbReference type="ARBA" id="ARBA00022989"/>
    </source>
</evidence>
<dbReference type="AlphaFoldDB" id="A0A3A9LAI7"/>
<dbReference type="Proteomes" id="UP000280228">
    <property type="component" value="Chromosome"/>
</dbReference>
<dbReference type="GO" id="GO:0005886">
    <property type="term" value="C:plasma membrane"/>
    <property type="evidence" value="ECO:0007669"/>
    <property type="project" value="UniProtKB-SubCell"/>
</dbReference>
<keyword evidence="3 8" id="KW-0813">Transport</keyword>
<proteinExistence type="inferred from homology"/>
<keyword evidence="4" id="KW-1003">Cell membrane</keyword>
<name>A0A3A9LAI7_MORCA</name>
<feature type="transmembrane region" description="Helical" evidence="8">
    <location>
        <begin position="216"/>
        <end position="238"/>
    </location>
</feature>
<dbReference type="SUPFAM" id="SSF161098">
    <property type="entry name" value="MetI-like"/>
    <property type="match status" value="1"/>
</dbReference>
<evidence type="ECO:0000256" key="1">
    <source>
        <dbReference type="ARBA" id="ARBA00004651"/>
    </source>
</evidence>
<feature type="transmembrane region" description="Helical" evidence="8">
    <location>
        <begin position="83"/>
        <end position="116"/>
    </location>
</feature>
<feature type="transmembrane region" description="Helical" evidence="8">
    <location>
        <begin position="175"/>
        <end position="195"/>
    </location>
</feature>
<dbReference type="EMBL" id="CP034662">
    <property type="protein sequence ID" value="AZQ94184.1"/>
    <property type="molecule type" value="Genomic_DNA"/>
</dbReference>
<feature type="transmembrane region" description="Helical" evidence="8">
    <location>
        <begin position="276"/>
        <end position="298"/>
    </location>
</feature>
<comment type="similarity">
    <text evidence="2">Belongs to the binding-protein-dependent transport system permease family. CysTW subfamily.</text>
</comment>
<sequence length="305" mass="33341">MIAKFFRSRSEQTTNVILVKYPNSGFADNALKGLGEYLALLPFVVLVVMFILLPLGLIIFNAFYNEYGEFGFGNFSKIFNSEFYLQALVLSLKISLYSSLIGIIIGFQGAYSLYAIKDSALGRALISLNTLLSNFSGVPLAFAMMIIFGSSGVITLILSRFGINDLIDIYSFKGILLSYAYFQIPVAILLLFPAISGLKREWQESAALLGASTRQYFFKVGLPVLSPAILGTFIILFANALGAYATAYALTSGSFNILPIRIAAMIAGNLTLEPNMAAALALILVGLMLIITFVHQYLLSRYKID</sequence>
<keyword evidence="5 8" id="KW-0812">Transmembrane</keyword>
<dbReference type="GeneID" id="66586653"/>
<comment type="subcellular location">
    <subcellularLocation>
        <location evidence="1 8">Cell membrane</location>
        <topology evidence="1 8">Multi-pass membrane protein</topology>
    </subcellularLocation>
</comment>
<feature type="transmembrane region" description="Helical" evidence="8">
    <location>
        <begin position="244"/>
        <end position="264"/>
    </location>
</feature>
<dbReference type="CDD" id="cd06261">
    <property type="entry name" value="TM_PBP2"/>
    <property type="match status" value="1"/>
</dbReference>
<evidence type="ECO:0000256" key="5">
    <source>
        <dbReference type="ARBA" id="ARBA00022692"/>
    </source>
</evidence>
<evidence type="ECO:0000256" key="4">
    <source>
        <dbReference type="ARBA" id="ARBA00022475"/>
    </source>
</evidence>
<dbReference type="InterPro" id="IPR035906">
    <property type="entry name" value="MetI-like_sf"/>
</dbReference>
<dbReference type="InterPro" id="IPR000515">
    <property type="entry name" value="MetI-like"/>
</dbReference>
<dbReference type="RefSeq" id="WP_003660507.1">
    <property type="nucleotide sequence ID" value="NZ_CP010573.1"/>
</dbReference>
<evidence type="ECO:0000256" key="3">
    <source>
        <dbReference type="ARBA" id="ARBA00022448"/>
    </source>
</evidence>
<dbReference type="GO" id="GO:0055085">
    <property type="term" value="P:transmembrane transport"/>
    <property type="evidence" value="ECO:0007669"/>
    <property type="project" value="InterPro"/>
</dbReference>
<evidence type="ECO:0000256" key="8">
    <source>
        <dbReference type="RuleBase" id="RU363032"/>
    </source>
</evidence>
<evidence type="ECO:0000256" key="7">
    <source>
        <dbReference type="ARBA" id="ARBA00023136"/>
    </source>
</evidence>
<dbReference type="Gene3D" id="1.10.3720.10">
    <property type="entry name" value="MetI-like"/>
    <property type="match status" value="1"/>
</dbReference>
<evidence type="ECO:0000313" key="10">
    <source>
        <dbReference type="Proteomes" id="UP000280228"/>
    </source>
</evidence>
<organism evidence="9 10">
    <name type="scientific">Moraxella catarrhalis</name>
    <name type="common">Branhamella catarrhalis</name>
    <dbReference type="NCBI Taxonomy" id="480"/>
    <lineage>
        <taxon>Bacteria</taxon>
        <taxon>Pseudomonadati</taxon>
        <taxon>Pseudomonadota</taxon>
        <taxon>Gammaproteobacteria</taxon>
        <taxon>Moraxellales</taxon>
        <taxon>Moraxellaceae</taxon>
        <taxon>Moraxella</taxon>
    </lineage>
</organism>
<dbReference type="PANTHER" id="PTHR42929:SF1">
    <property type="entry name" value="INNER MEMBRANE ABC TRANSPORTER PERMEASE PROTEIN YDCU-RELATED"/>
    <property type="match status" value="1"/>
</dbReference>
<gene>
    <name evidence="9" type="ORF">EJK53_2048</name>
</gene>
<evidence type="ECO:0000313" key="9">
    <source>
        <dbReference type="EMBL" id="AZQ94184.1"/>
    </source>
</evidence>
<dbReference type="PROSITE" id="PS50928">
    <property type="entry name" value="ABC_TM1"/>
    <property type="match status" value="1"/>
</dbReference>